<dbReference type="RefSeq" id="WP_413280313.1">
    <property type="nucleotide sequence ID" value="NZ_JBHFNT010000229.1"/>
</dbReference>
<organism evidence="1 2">
    <name type="scientific">Floridaenema evergladense BLCC-F167</name>
    <dbReference type="NCBI Taxonomy" id="3153639"/>
    <lineage>
        <taxon>Bacteria</taxon>
        <taxon>Bacillati</taxon>
        <taxon>Cyanobacteriota</taxon>
        <taxon>Cyanophyceae</taxon>
        <taxon>Oscillatoriophycideae</taxon>
        <taxon>Aerosakkonematales</taxon>
        <taxon>Aerosakkonemataceae</taxon>
        <taxon>Floridanema</taxon>
        <taxon>Floridanema evergladense</taxon>
    </lineage>
</organism>
<dbReference type="PANTHER" id="PTHR34235:SF1">
    <property type="entry name" value="SLR0416 PROTEIN"/>
    <property type="match status" value="1"/>
</dbReference>
<sequence>MTQELIDLRTSILEGRYGDALAIVDELEGMSKQAILRTIQSHLVILLIHLIKNQIEQRLTGSWANSIRNSIREIKKLNLKDNKTSYYINEDEWENLIEEEVWENAIADASEEVMNGQFTRSQLSEMLDQPQLLQRAIELITLTYTHSAKELPALIEEILVDLPGGEDWINRRN</sequence>
<comment type="caution">
    <text evidence="1">The sequence shown here is derived from an EMBL/GenBank/DDBJ whole genome shotgun (WGS) entry which is preliminary data.</text>
</comment>
<dbReference type="PANTHER" id="PTHR34235">
    <property type="entry name" value="SLR1203 PROTEIN-RELATED"/>
    <property type="match status" value="1"/>
</dbReference>
<dbReference type="Proteomes" id="UP001576780">
    <property type="component" value="Unassembled WGS sequence"/>
</dbReference>
<keyword evidence="2" id="KW-1185">Reference proteome</keyword>
<gene>
    <name evidence="1" type="ORF">ACE1CA_26045</name>
</gene>
<dbReference type="EMBL" id="JBHFNT010000229">
    <property type="protein sequence ID" value="MFB2837979.1"/>
    <property type="molecule type" value="Genomic_DNA"/>
</dbReference>
<protein>
    <submittedName>
        <fullName evidence="1">DUF29 family protein</fullName>
    </submittedName>
</protein>
<dbReference type="InterPro" id="IPR002636">
    <property type="entry name" value="DUF29"/>
</dbReference>
<dbReference type="Pfam" id="PF01724">
    <property type="entry name" value="DUF29"/>
    <property type="match status" value="1"/>
</dbReference>
<dbReference type="Gene3D" id="1.20.1220.20">
    <property type="entry name" value="Uncharcterised protein PF01724"/>
    <property type="match status" value="1"/>
</dbReference>
<evidence type="ECO:0000313" key="2">
    <source>
        <dbReference type="Proteomes" id="UP001576780"/>
    </source>
</evidence>
<name>A0ABV4WSA4_9CYAN</name>
<evidence type="ECO:0000313" key="1">
    <source>
        <dbReference type="EMBL" id="MFB2837979.1"/>
    </source>
</evidence>
<proteinExistence type="predicted"/>
<accession>A0ABV4WSA4</accession>
<reference evidence="1 2" key="1">
    <citation type="submission" date="2024-09" db="EMBL/GenBank/DDBJ databases">
        <title>Floridaenema gen nov. (Aerosakkonemataceae, Aerosakkonematales ord. nov., Cyanobacteria) from benthic tropical and subtropical fresh waters, with the description of four new species.</title>
        <authorList>
            <person name="Moretto J.A."/>
            <person name="Berthold D.E."/>
            <person name="Lefler F.W."/>
            <person name="Huang I.-S."/>
            <person name="Laughinghouse H. IV."/>
        </authorList>
    </citation>
    <scope>NUCLEOTIDE SEQUENCE [LARGE SCALE GENOMIC DNA]</scope>
    <source>
        <strain evidence="1 2">BLCC-F167</strain>
    </source>
</reference>